<dbReference type="AlphaFoldDB" id="A0A2T3BFS5"/>
<sequence length="139" mass="15984">MNLEGVTKGSMKRSRCEVREKGRNEEYAAASFIQRANGLPIYKCRNGQFSHHPLRSSNNGSVSPAPASRWRKKDGRRGKKRERKSGARGTRPRPWGRSCIAVHQPRNIQHRQTDKTRHLATCLPGLTIDQRRMQRNKNK</sequence>
<proteinExistence type="predicted"/>
<dbReference type="RefSeq" id="XP_024725749.1">
    <property type="nucleotide sequence ID" value="XM_024863463.1"/>
</dbReference>
<protein>
    <submittedName>
        <fullName evidence="2">Uncharacterized protein</fullName>
    </submittedName>
</protein>
<feature type="region of interest" description="Disordered" evidence="1">
    <location>
        <begin position="1"/>
        <end position="24"/>
    </location>
</feature>
<dbReference type="GeneID" id="36571544"/>
<dbReference type="Proteomes" id="UP000241818">
    <property type="component" value="Unassembled WGS sequence"/>
</dbReference>
<evidence type="ECO:0000313" key="2">
    <source>
        <dbReference type="EMBL" id="PSS28224.1"/>
    </source>
</evidence>
<evidence type="ECO:0000256" key="1">
    <source>
        <dbReference type="SAM" id="MobiDB-lite"/>
    </source>
</evidence>
<accession>A0A2T3BFS5</accession>
<feature type="compositionally biased region" description="Basic and acidic residues" evidence="1">
    <location>
        <begin position="14"/>
        <end position="24"/>
    </location>
</feature>
<feature type="region of interest" description="Disordered" evidence="1">
    <location>
        <begin position="45"/>
        <end position="98"/>
    </location>
</feature>
<keyword evidence="3" id="KW-1185">Reference proteome</keyword>
<organism evidence="2 3">
    <name type="scientific">Amorphotheca resinae ATCC 22711</name>
    <dbReference type="NCBI Taxonomy" id="857342"/>
    <lineage>
        <taxon>Eukaryota</taxon>
        <taxon>Fungi</taxon>
        <taxon>Dikarya</taxon>
        <taxon>Ascomycota</taxon>
        <taxon>Pezizomycotina</taxon>
        <taxon>Leotiomycetes</taxon>
        <taxon>Helotiales</taxon>
        <taxon>Amorphothecaceae</taxon>
        <taxon>Amorphotheca</taxon>
    </lineage>
</organism>
<dbReference type="InParanoid" id="A0A2T3BFS5"/>
<feature type="compositionally biased region" description="Basic residues" evidence="1">
    <location>
        <begin position="69"/>
        <end position="83"/>
    </location>
</feature>
<name>A0A2T3BFS5_AMORE</name>
<evidence type="ECO:0000313" key="3">
    <source>
        <dbReference type="Proteomes" id="UP000241818"/>
    </source>
</evidence>
<gene>
    <name evidence="2" type="ORF">M430DRAFT_164539</name>
</gene>
<dbReference type="EMBL" id="KZ679006">
    <property type="protein sequence ID" value="PSS28224.1"/>
    <property type="molecule type" value="Genomic_DNA"/>
</dbReference>
<reference evidence="2 3" key="1">
    <citation type="journal article" date="2018" name="New Phytol.">
        <title>Comparative genomics and transcriptomics depict ericoid mycorrhizal fungi as versatile saprotrophs and plant mutualists.</title>
        <authorList>
            <person name="Martino E."/>
            <person name="Morin E."/>
            <person name="Grelet G.A."/>
            <person name="Kuo A."/>
            <person name="Kohler A."/>
            <person name="Daghino S."/>
            <person name="Barry K.W."/>
            <person name="Cichocki N."/>
            <person name="Clum A."/>
            <person name="Dockter R.B."/>
            <person name="Hainaut M."/>
            <person name="Kuo R.C."/>
            <person name="LaButti K."/>
            <person name="Lindahl B.D."/>
            <person name="Lindquist E.A."/>
            <person name="Lipzen A."/>
            <person name="Khouja H.R."/>
            <person name="Magnuson J."/>
            <person name="Murat C."/>
            <person name="Ohm R.A."/>
            <person name="Singer S.W."/>
            <person name="Spatafora J.W."/>
            <person name="Wang M."/>
            <person name="Veneault-Fourrey C."/>
            <person name="Henrissat B."/>
            <person name="Grigoriev I.V."/>
            <person name="Martin F.M."/>
            <person name="Perotto S."/>
        </authorList>
    </citation>
    <scope>NUCLEOTIDE SEQUENCE [LARGE SCALE GENOMIC DNA]</scope>
    <source>
        <strain evidence="2 3">ATCC 22711</strain>
    </source>
</reference>